<evidence type="ECO:0000313" key="1">
    <source>
        <dbReference type="EMBL" id="KAI3712092.1"/>
    </source>
</evidence>
<gene>
    <name evidence="1" type="ORF">L1987_70641</name>
</gene>
<comment type="caution">
    <text evidence="1">The sequence shown here is derived from an EMBL/GenBank/DDBJ whole genome shotgun (WGS) entry which is preliminary data.</text>
</comment>
<dbReference type="Proteomes" id="UP001056120">
    <property type="component" value="Linkage Group LG24"/>
</dbReference>
<dbReference type="EMBL" id="CM042041">
    <property type="protein sequence ID" value="KAI3712092.1"/>
    <property type="molecule type" value="Genomic_DNA"/>
</dbReference>
<protein>
    <submittedName>
        <fullName evidence="1">Uncharacterized protein</fullName>
    </submittedName>
</protein>
<reference evidence="2" key="1">
    <citation type="journal article" date="2022" name="Mol. Ecol. Resour.">
        <title>The genomes of chicory, endive, great burdock and yacon provide insights into Asteraceae palaeo-polyploidization history and plant inulin production.</title>
        <authorList>
            <person name="Fan W."/>
            <person name="Wang S."/>
            <person name="Wang H."/>
            <person name="Wang A."/>
            <person name="Jiang F."/>
            <person name="Liu H."/>
            <person name="Zhao H."/>
            <person name="Xu D."/>
            <person name="Zhang Y."/>
        </authorList>
    </citation>
    <scope>NUCLEOTIDE SEQUENCE [LARGE SCALE GENOMIC DNA]</scope>
    <source>
        <strain evidence="2">cv. Yunnan</strain>
    </source>
</reference>
<keyword evidence="2" id="KW-1185">Reference proteome</keyword>
<sequence>MVGVKTYFPENTPEFSHFRKRFRQKFDSNYPEEEQDEPGIFAVQGYNAVKLLQKYLTENIQEWKPIHEPTVEIVSVIGKKYNSVYWTEGLGFSDDINGASVYTHSMHNVGRSLWPVQPWYAHRRRRMNQEKTSGKRMKVAVPCTSLFPEFVKCEDSIDGFVIKVFDEMMTKMNQPYDAIPFYGTYDQLMEEVYSEKYDAAAGDVTITEKRQESVIFTQPYTESGLEMIVPVRSGSSNQSWLFLKPFTSGMWRLIVAITIYNGFVIWLIERSHDKNLQGSIITQIGIILWLAFSSLFTLRGDKMHSNLSRMAVVVWLFVALVIIQSYTASLASMLTTPKLEPTITSVDMLKNMNATVGYCNGSSIYDYLKVVLGFEDLKISSYNSTDGYAEALNSREIAAIFLEVPAAKVFLAKYCKSFIRTGETFKVGGFGFAFGSRFSRLLDANKALTNISESRKLKELEDEYLNSGKCVDEEPEENQSLNCHSFWVLFVLTVGTSTIALSIYIIMRIIEFIKFKPKHINLFQLIAFIKVWQRRSRMRRSSTIVPNGEIEIQYTH</sequence>
<organism evidence="1 2">
    <name type="scientific">Smallanthus sonchifolius</name>
    <dbReference type="NCBI Taxonomy" id="185202"/>
    <lineage>
        <taxon>Eukaryota</taxon>
        <taxon>Viridiplantae</taxon>
        <taxon>Streptophyta</taxon>
        <taxon>Embryophyta</taxon>
        <taxon>Tracheophyta</taxon>
        <taxon>Spermatophyta</taxon>
        <taxon>Magnoliopsida</taxon>
        <taxon>eudicotyledons</taxon>
        <taxon>Gunneridae</taxon>
        <taxon>Pentapetalae</taxon>
        <taxon>asterids</taxon>
        <taxon>campanulids</taxon>
        <taxon>Asterales</taxon>
        <taxon>Asteraceae</taxon>
        <taxon>Asteroideae</taxon>
        <taxon>Heliantheae alliance</taxon>
        <taxon>Millerieae</taxon>
        <taxon>Smallanthus</taxon>
    </lineage>
</organism>
<name>A0ACB9AQF8_9ASTR</name>
<evidence type="ECO:0000313" key="2">
    <source>
        <dbReference type="Proteomes" id="UP001056120"/>
    </source>
</evidence>
<proteinExistence type="predicted"/>
<reference evidence="1 2" key="2">
    <citation type="journal article" date="2022" name="Mol. Ecol. Resour.">
        <title>The genomes of chicory, endive, great burdock and yacon provide insights into Asteraceae paleo-polyploidization history and plant inulin production.</title>
        <authorList>
            <person name="Fan W."/>
            <person name="Wang S."/>
            <person name="Wang H."/>
            <person name="Wang A."/>
            <person name="Jiang F."/>
            <person name="Liu H."/>
            <person name="Zhao H."/>
            <person name="Xu D."/>
            <person name="Zhang Y."/>
        </authorList>
    </citation>
    <scope>NUCLEOTIDE SEQUENCE [LARGE SCALE GENOMIC DNA]</scope>
    <source>
        <strain evidence="2">cv. Yunnan</strain>
        <tissue evidence="1">Leaves</tissue>
    </source>
</reference>
<accession>A0ACB9AQF8</accession>